<dbReference type="RefSeq" id="XP_036368000.1">
    <property type="nucleotide sequence ID" value="XM_036512107.1"/>
</dbReference>
<dbReference type="GO" id="GO:0006890">
    <property type="term" value="P:retrograde vesicle-mediated transport, Golgi to endoplasmic reticulum"/>
    <property type="evidence" value="ECO:0007669"/>
    <property type="project" value="TreeGrafter"/>
</dbReference>
<sequence length="132" mass="15386">MFEHEDIKGSFNPLENVERHKSDKSVTFDYIIRVVPTVYENLNGAMHYPFQYTYTTREINFMQGSVTLPAIWFRYDLSPITVRYHEKRKPFYTFLTTVCAIVGGTFTVAGIFDSFIFTASEILKKFELGKLT</sequence>
<dbReference type="AlphaFoldDB" id="A0A7E6FKS3"/>
<dbReference type="Proteomes" id="UP000515154">
    <property type="component" value="Linkage group LG22"/>
</dbReference>
<reference evidence="4" key="1">
    <citation type="submission" date="2025-08" db="UniProtKB">
        <authorList>
            <consortium name="RefSeq"/>
        </authorList>
    </citation>
    <scope>IDENTIFICATION</scope>
</reference>
<dbReference type="InterPro" id="IPR045888">
    <property type="entry name" value="Erv"/>
</dbReference>
<keyword evidence="1" id="KW-0472">Membrane</keyword>
<keyword evidence="1" id="KW-1133">Transmembrane helix</keyword>
<keyword evidence="1" id="KW-0812">Transmembrane</keyword>
<dbReference type="GO" id="GO:0005789">
    <property type="term" value="C:endoplasmic reticulum membrane"/>
    <property type="evidence" value="ECO:0007669"/>
    <property type="project" value="TreeGrafter"/>
</dbReference>
<dbReference type="PANTHER" id="PTHR10984:SF36">
    <property type="entry name" value="ENDOPLASMIC RETICULUM-GOLGI INTERMEDIATE COMPARTMENT PROTEIN 1"/>
    <property type="match status" value="1"/>
</dbReference>
<dbReference type="GO" id="GO:0006888">
    <property type="term" value="P:endoplasmic reticulum to Golgi vesicle-mediated transport"/>
    <property type="evidence" value="ECO:0007669"/>
    <property type="project" value="TreeGrafter"/>
</dbReference>
<feature type="transmembrane region" description="Helical" evidence="1">
    <location>
        <begin position="91"/>
        <end position="112"/>
    </location>
</feature>
<organism evidence="3 4">
    <name type="scientific">Octopus sinensis</name>
    <name type="common">East Asian common octopus</name>
    <dbReference type="NCBI Taxonomy" id="2607531"/>
    <lineage>
        <taxon>Eukaryota</taxon>
        <taxon>Metazoa</taxon>
        <taxon>Spiralia</taxon>
        <taxon>Lophotrochozoa</taxon>
        <taxon>Mollusca</taxon>
        <taxon>Cephalopoda</taxon>
        <taxon>Coleoidea</taxon>
        <taxon>Octopodiformes</taxon>
        <taxon>Octopoda</taxon>
        <taxon>Incirrata</taxon>
        <taxon>Octopodidae</taxon>
        <taxon>Octopus</taxon>
    </lineage>
</organism>
<evidence type="ECO:0000256" key="1">
    <source>
        <dbReference type="SAM" id="Phobius"/>
    </source>
</evidence>
<proteinExistence type="predicted"/>
<feature type="domain" description="Endoplasmic reticulum vesicle transporter C-terminal" evidence="2">
    <location>
        <begin position="5"/>
        <end position="113"/>
    </location>
</feature>
<accession>A0A7E6FKS3</accession>
<dbReference type="PANTHER" id="PTHR10984">
    <property type="entry name" value="ENDOPLASMIC RETICULUM-GOLGI INTERMEDIATE COMPARTMENT PROTEIN"/>
    <property type="match status" value="1"/>
</dbReference>
<evidence type="ECO:0000313" key="3">
    <source>
        <dbReference type="Proteomes" id="UP000515154"/>
    </source>
</evidence>
<evidence type="ECO:0000259" key="2">
    <source>
        <dbReference type="Pfam" id="PF07970"/>
    </source>
</evidence>
<dbReference type="InterPro" id="IPR012936">
    <property type="entry name" value="Erv_C"/>
</dbReference>
<protein>
    <submittedName>
        <fullName evidence="4">Endoplasmic reticulum-Golgi intermediate compartment protein 1-like</fullName>
    </submittedName>
</protein>
<keyword evidence="3" id="KW-1185">Reference proteome</keyword>
<dbReference type="KEGG" id="osn:115223116"/>
<dbReference type="Pfam" id="PF07970">
    <property type="entry name" value="COPIIcoated_ERV"/>
    <property type="match status" value="1"/>
</dbReference>
<name>A0A7E6FKS3_9MOLL</name>
<evidence type="ECO:0000313" key="4">
    <source>
        <dbReference type="RefSeq" id="XP_036368000.1"/>
    </source>
</evidence>
<gene>
    <name evidence="4" type="primary">LOC115223116</name>
</gene>
<dbReference type="GO" id="GO:0030134">
    <property type="term" value="C:COPII-coated ER to Golgi transport vesicle"/>
    <property type="evidence" value="ECO:0007669"/>
    <property type="project" value="TreeGrafter"/>
</dbReference>
<dbReference type="GO" id="GO:0000139">
    <property type="term" value="C:Golgi membrane"/>
    <property type="evidence" value="ECO:0007669"/>
    <property type="project" value="TreeGrafter"/>
</dbReference>